<feature type="region of interest" description="Disordered" evidence="1">
    <location>
        <begin position="317"/>
        <end position="336"/>
    </location>
</feature>
<feature type="transmembrane region" description="Helical" evidence="2">
    <location>
        <begin position="379"/>
        <end position="405"/>
    </location>
</feature>
<evidence type="ECO:0000313" key="3">
    <source>
        <dbReference type="EMBL" id="ACN40442.1"/>
    </source>
</evidence>
<keyword evidence="2" id="KW-1133">Transmembrane helix</keyword>
<evidence type="ECO:0000256" key="2">
    <source>
        <dbReference type="SAM" id="Phobius"/>
    </source>
</evidence>
<dbReference type="EMBL" id="BT070952">
    <property type="protein sequence ID" value="ACN40442.1"/>
    <property type="molecule type" value="mRNA"/>
</dbReference>
<reference evidence="3" key="1">
    <citation type="submission" date="2009-02" db="EMBL/GenBank/DDBJ databases">
        <title>Full length sequence-verified cDNA sequences from Sitka spruce (Picea sitchensis).</title>
        <authorList>
            <person name="Reid K.E."/>
            <person name="Liao N."/>
            <person name="Ralph S."/>
            <person name="Kolosova N."/>
            <person name="Oddy C."/>
            <person name="Moore R."/>
            <person name="Mayo M."/>
            <person name="Wagner S."/>
            <person name="King J."/>
            <person name="Yanchuk A."/>
            <person name="Holt R."/>
            <person name="Jones S."/>
            <person name="Marra M."/>
            <person name="Ritland C.E."/>
            <person name="Ritland K."/>
            <person name="Bohlmann J."/>
        </authorList>
    </citation>
    <scope>NUCLEOTIDE SEQUENCE</scope>
    <source>
        <tissue evidence="3">Green portion of the leader tissue</tissue>
    </source>
</reference>
<dbReference type="AlphaFoldDB" id="C0PRK2"/>
<keyword evidence="2" id="KW-0812">Transmembrane</keyword>
<sequence>MKAMVDPCVLPSALPLSGAAIHSPKKLPRHFVQPVKRGFLLLVQDQNNKTDVIGLHDEEFKLDLLHNAQKAAFAELRAARRLSRKFPSINEPVLVDIQEPCNDFILFCFGIAGQCLQHEEIQQYLMSGCGKRLQENFDISVLSELMGIQCLVVHGHEGSYSSDDDFGLYGYGYHEPIYRQSMAKFRHGFQTYHSLQVSDCSISYSRCKESLRQFHQRDVGAVDWVQPEPRILMFPMMRNMADGLLPNVSELHQLNNHSKSNKKSRLLPDFRISLPETSAIECEEKTCMERHGTNKFETEKAPTSSFMQNVKSSVSSPEKLKLKHHKKKKSKGSVNMNKGRDIFKRNQFQHYEVMLSVLFAKDFAASSGLELTKSSREEFLMLLNQLAVTLAGSGLGIMLCVAAKTFSVNALFDSRKLMNIVSGLGLIWLSAGVKNLRDAFFSVTGINEKIRPKQRRNVSILKKELSHVCFKVFTLMAISVLRFV</sequence>
<proteinExistence type="evidence at transcript level"/>
<dbReference type="PANTHER" id="PTHR35095">
    <property type="entry name" value="OS05G0143300 PROTEIN"/>
    <property type="match status" value="1"/>
</dbReference>
<feature type="compositionally biased region" description="Basic residues" evidence="1">
    <location>
        <begin position="321"/>
        <end position="331"/>
    </location>
</feature>
<dbReference type="PANTHER" id="PTHR35095:SF1">
    <property type="entry name" value="OS05G0143300 PROTEIN"/>
    <property type="match status" value="1"/>
</dbReference>
<organism evidence="3">
    <name type="scientific">Picea sitchensis</name>
    <name type="common">Sitka spruce</name>
    <name type="synonym">Pinus sitchensis</name>
    <dbReference type="NCBI Taxonomy" id="3332"/>
    <lineage>
        <taxon>Eukaryota</taxon>
        <taxon>Viridiplantae</taxon>
        <taxon>Streptophyta</taxon>
        <taxon>Embryophyta</taxon>
        <taxon>Tracheophyta</taxon>
        <taxon>Spermatophyta</taxon>
        <taxon>Pinopsida</taxon>
        <taxon>Pinidae</taxon>
        <taxon>Conifers I</taxon>
        <taxon>Pinales</taxon>
        <taxon>Pinaceae</taxon>
        <taxon>Picea</taxon>
    </lineage>
</organism>
<accession>C0PRK2</accession>
<name>C0PRK2_PICSI</name>
<evidence type="ECO:0000256" key="1">
    <source>
        <dbReference type="SAM" id="MobiDB-lite"/>
    </source>
</evidence>
<keyword evidence="2" id="KW-0472">Membrane</keyword>
<protein>
    <submittedName>
        <fullName evidence="3">Uncharacterized protein</fullName>
    </submittedName>
</protein>